<dbReference type="KEGG" id="msyr:CXP39_01775"/>
<sequence>MENKQFQGLTNTLFLKNDLIGKKSNQIVDYFLDRENEQTFYEQLKDSKFDWLLVPVKWEFDESNLFTSYTKYYPNTFTLHDQEICTSKMKAVIRLIKKFHHLDLTLKPFNPQVILNKFKTKVVPIFDLSQYDQKIVRIIDDWDDGSGLVVSHNDLVRGNFLKISNRWVLIDFEFASLNHWLFDYASFMSESLDPDQWPKFLKLLNLSAIDLQKLFDFITYQNYLWSYWASYMYQSTKQEIFKEIAQDKLKKLAFKC</sequence>
<protein>
    <recommendedName>
        <fullName evidence="3">Choline kinase</fullName>
    </recommendedName>
</protein>
<dbReference type="Gene3D" id="3.90.1200.10">
    <property type="match status" value="1"/>
</dbReference>
<dbReference type="AlphaFoldDB" id="A0A2K9C217"/>
<proteinExistence type="predicted"/>
<evidence type="ECO:0000313" key="1">
    <source>
        <dbReference type="EMBL" id="AUF83519.1"/>
    </source>
</evidence>
<evidence type="ECO:0000313" key="2">
    <source>
        <dbReference type="Proteomes" id="UP000233419"/>
    </source>
</evidence>
<dbReference type="Pfam" id="PF01633">
    <property type="entry name" value="Choline_kinase"/>
    <property type="match status" value="1"/>
</dbReference>
<keyword evidence="2" id="KW-1185">Reference proteome</keyword>
<dbReference type="SUPFAM" id="SSF56112">
    <property type="entry name" value="Protein kinase-like (PK-like)"/>
    <property type="match status" value="1"/>
</dbReference>
<dbReference type="Proteomes" id="UP000233419">
    <property type="component" value="Chromosome"/>
</dbReference>
<dbReference type="RefSeq" id="WP_027048125.1">
    <property type="nucleotide sequence ID" value="NZ_CP025257.1"/>
</dbReference>
<gene>
    <name evidence="1" type="ORF">CXP39_01775</name>
</gene>
<dbReference type="EMBL" id="CP025257">
    <property type="protein sequence ID" value="AUF83519.1"/>
    <property type="molecule type" value="Genomic_DNA"/>
</dbReference>
<dbReference type="OrthoDB" id="9803871at2"/>
<reference evidence="1 2" key="1">
    <citation type="submission" date="2017-12" db="EMBL/GenBank/DDBJ databases">
        <title>Mesoplasma syrphidae YJS, Complete Genome.</title>
        <authorList>
            <person name="Knight T.F."/>
            <person name="Citino T."/>
            <person name="Rubinstein R."/>
            <person name="Neuschaefer Z."/>
        </authorList>
    </citation>
    <scope>NUCLEOTIDE SEQUENCE [LARGE SCALE GENOMIC DNA]</scope>
    <source>
        <strain evidence="1 2">YJS</strain>
    </source>
</reference>
<dbReference type="InterPro" id="IPR011009">
    <property type="entry name" value="Kinase-like_dom_sf"/>
</dbReference>
<accession>A0A2K9C217</accession>
<name>A0A2K9C217_9MOLU</name>
<evidence type="ECO:0008006" key="3">
    <source>
        <dbReference type="Google" id="ProtNLM"/>
    </source>
</evidence>
<organism evidence="1 2">
    <name type="scientific">Mesoplasma syrphidae</name>
    <dbReference type="NCBI Taxonomy" id="225999"/>
    <lineage>
        <taxon>Bacteria</taxon>
        <taxon>Bacillati</taxon>
        <taxon>Mycoplasmatota</taxon>
        <taxon>Mollicutes</taxon>
        <taxon>Entomoplasmatales</taxon>
        <taxon>Entomoplasmataceae</taxon>
        <taxon>Mesoplasma</taxon>
    </lineage>
</organism>